<feature type="transmembrane region" description="Helical" evidence="1">
    <location>
        <begin position="24"/>
        <end position="47"/>
    </location>
</feature>
<keyword evidence="1" id="KW-0812">Transmembrane</keyword>
<reference evidence="2 3" key="1">
    <citation type="submission" date="2020-09" db="EMBL/GenBank/DDBJ databases">
        <title>Complete genomes of bradyrhizobia occurring on native shrubby legumes in Australia.</title>
        <authorList>
            <person name="Lafay B."/>
        </authorList>
    </citation>
    <scope>NUCLEOTIDE SEQUENCE [LARGE SCALE GENOMIC DNA]</scope>
    <source>
        <strain evidence="2 3">BDV5040</strain>
    </source>
</reference>
<feature type="transmembrane region" description="Helical" evidence="1">
    <location>
        <begin position="59"/>
        <end position="78"/>
    </location>
</feature>
<feature type="transmembrane region" description="Helical" evidence="1">
    <location>
        <begin position="267"/>
        <end position="287"/>
    </location>
</feature>
<accession>A0A7S9D9V9</accession>
<feature type="transmembrane region" description="Helical" evidence="1">
    <location>
        <begin position="485"/>
        <end position="503"/>
    </location>
</feature>
<feature type="transmembrane region" description="Helical" evidence="1">
    <location>
        <begin position="293"/>
        <end position="310"/>
    </location>
</feature>
<feature type="transmembrane region" description="Helical" evidence="1">
    <location>
        <begin position="209"/>
        <end position="226"/>
    </location>
</feature>
<feature type="transmembrane region" description="Helical" evidence="1">
    <location>
        <begin position="84"/>
        <end position="104"/>
    </location>
</feature>
<keyword evidence="1" id="KW-0472">Membrane</keyword>
<gene>
    <name evidence="2" type="ORF">IC761_11760</name>
</gene>
<organism evidence="2 3">
    <name type="scientific">Bradyrhizobium commune</name>
    <dbReference type="NCBI Taxonomy" id="83627"/>
    <lineage>
        <taxon>Bacteria</taxon>
        <taxon>Pseudomonadati</taxon>
        <taxon>Pseudomonadota</taxon>
        <taxon>Alphaproteobacteria</taxon>
        <taxon>Hyphomicrobiales</taxon>
        <taxon>Nitrobacteraceae</taxon>
        <taxon>Bradyrhizobium</taxon>
    </lineage>
</organism>
<keyword evidence="3" id="KW-1185">Reference proteome</keyword>
<dbReference type="Proteomes" id="UP000594621">
    <property type="component" value="Chromosome"/>
</dbReference>
<evidence type="ECO:0000313" key="3">
    <source>
        <dbReference type="Proteomes" id="UP000594621"/>
    </source>
</evidence>
<feature type="transmembrane region" description="Helical" evidence="1">
    <location>
        <begin position="322"/>
        <end position="344"/>
    </location>
</feature>
<dbReference type="KEGG" id="bcou:IC761_11760"/>
<feature type="transmembrane region" description="Helical" evidence="1">
    <location>
        <begin position="111"/>
        <end position="129"/>
    </location>
</feature>
<feature type="transmembrane region" description="Helical" evidence="1">
    <location>
        <begin position="232"/>
        <end position="255"/>
    </location>
</feature>
<evidence type="ECO:0000313" key="2">
    <source>
        <dbReference type="EMBL" id="QPF93893.1"/>
    </source>
</evidence>
<dbReference type="EMBL" id="CP061379">
    <property type="protein sequence ID" value="QPF93893.1"/>
    <property type="molecule type" value="Genomic_DNA"/>
</dbReference>
<protein>
    <submittedName>
        <fullName evidence="2">Uncharacterized protein</fullName>
    </submittedName>
</protein>
<evidence type="ECO:0000256" key="1">
    <source>
        <dbReference type="SAM" id="Phobius"/>
    </source>
</evidence>
<feature type="transmembrane region" description="Helical" evidence="1">
    <location>
        <begin position="135"/>
        <end position="157"/>
    </location>
</feature>
<dbReference type="RefSeq" id="WP_195803400.1">
    <property type="nucleotide sequence ID" value="NZ_CP061379.1"/>
</dbReference>
<feature type="transmembrane region" description="Helical" evidence="1">
    <location>
        <begin position="403"/>
        <end position="423"/>
    </location>
</feature>
<dbReference type="AlphaFoldDB" id="A0A7S9D9V9"/>
<feature type="transmembrane region" description="Helical" evidence="1">
    <location>
        <begin position="435"/>
        <end position="452"/>
    </location>
</feature>
<keyword evidence="1" id="KW-1133">Transmembrane helix</keyword>
<proteinExistence type="predicted"/>
<name>A0A7S9D9V9_9BRAD</name>
<feature type="transmembrane region" description="Helical" evidence="1">
    <location>
        <begin position="459"/>
        <end position="479"/>
    </location>
</feature>
<sequence>MHSPLNKPEELDRSFGVSRVSPEAGSICFAAVFVCAMSATSAVICAVVRGPLGSPHWFVFVKAFLLLAAAVSCVLVLTTRHRQGHAGVVLGVIAILFLPCLAWLDRVLADVVIYPILLGVVFVGIWRFAVLVRGMARPTLMLAVASGCGAGICYFFVVNAKGYATVLTPEQAVTGLQHLDTLFHASIANMLVKTGHLSTGLDGFLPIKYHVLSHIWIGCIGLWLGVTTLESYYLVAQIIAIPLLFFSLIAAGALLRRPDDQSPDSALVTFVPLLLLAVADLWGWTSYLVSESYFLSLLLFLFAMPLFAEIADERSPLRPPLFALAIAGTLVLFSKISVGVIFWGATGFLLWRRTGPTALNLVKLALPIGLLVGLASMVSSPDAGTYVHTLRLLSFAREYPRGALPNIVANLVLLYGAASLWLAGSPSEKRLAETFALFAIGSLVPAVLLDIAGGSAFYFANVGTFACIAFLTAYGVPAIERRGHWAFRPAIVLGILIAVGLATDEKRNSPGKLAAQFRELNDRVHALTGADDAAPLPTARAIAALLAPAGSLRREIGDGIKRVPGTQSIETLLSLSGGQTRHLAVFVAPGNRPFWTTYLDCRGDPFIIPAILGVPMLKGINPPEFKCARDIYYTTSLYRDDAISEASTDEQLCARASGFGLDTLLVLSAPREGRKVSCAVPQR</sequence>
<feature type="transmembrane region" description="Helical" evidence="1">
    <location>
        <begin position="364"/>
        <end position="383"/>
    </location>
</feature>